<reference evidence="11" key="2">
    <citation type="submission" date="2025-09" db="UniProtKB">
        <authorList>
            <consortium name="Ensembl"/>
        </authorList>
    </citation>
    <scope>IDENTIFICATION</scope>
</reference>
<evidence type="ECO:0000259" key="10">
    <source>
        <dbReference type="PROSITE" id="PS50958"/>
    </source>
</evidence>
<feature type="repeat" description="Hemopexin" evidence="7">
    <location>
        <begin position="409"/>
        <end position="469"/>
    </location>
</feature>
<dbReference type="CDD" id="cd00094">
    <property type="entry name" value="HX"/>
    <property type="match status" value="1"/>
</dbReference>
<name>A0A8C5CHK9_GADMO</name>
<feature type="region of interest" description="Disordered" evidence="8">
    <location>
        <begin position="70"/>
        <end position="113"/>
    </location>
</feature>
<reference evidence="11" key="1">
    <citation type="submission" date="2025-08" db="UniProtKB">
        <authorList>
            <consortium name="Ensembl"/>
        </authorList>
    </citation>
    <scope>IDENTIFICATION</scope>
</reference>
<keyword evidence="2" id="KW-0964">Secreted</keyword>
<gene>
    <name evidence="11" type="primary">vtnb</name>
</gene>
<dbReference type="GO" id="GO:0005615">
    <property type="term" value="C:extracellular space"/>
    <property type="evidence" value="ECO:0007669"/>
    <property type="project" value="TreeGrafter"/>
</dbReference>
<dbReference type="Pfam" id="PF01033">
    <property type="entry name" value="Somatomedin_B"/>
    <property type="match status" value="1"/>
</dbReference>
<organism evidence="11 12">
    <name type="scientific">Gadus morhua</name>
    <name type="common">Atlantic cod</name>
    <dbReference type="NCBI Taxonomy" id="8049"/>
    <lineage>
        <taxon>Eukaryota</taxon>
        <taxon>Metazoa</taxon>
        <taxon>Chordata</taxon>
        <taxon>Craniata</taxon>
        <taxon>Vertebrata</taxon>
        <taxon>Euteleostomi</taxon>
        <taxon>Actinopterygii</taxon>
        <taxon>Neopterygii</taxon>
        <taxon>Teleostei</taxon>
        <taxon>Neoteleostei</taxon>
        <taxon>Acanthomorphata</taxon>
        <taxon>Zeiogadaria</taxon>
        <taxon>Gadariae</taxon>
        <taxon>Gadiformes</taxon>
        <taxon>Gadoidei</taxon>
        <taxon>Gadidae</taxon>
        <taxon>Gadus</taxon>
    </lineage>
</organism>
<dbReference type="GO" id="GO:0007160">
    <property type="term" value="P:cell-matrix adhesion"/>
    <property type="evidence" value="ECO:0007669"/>
    <property type="project" value="TreeGrafter"/>
</dbReference>
<dbReference type="PROSITE" id="PS00524">
    <property type="entry name" value="SMB_1"/>
    <property type="match status" value="1"/>
</dbReference>
<feature type="domain" description="SMB" evidence="10">
    <location>
        <begin position="22"/>
        <end position="63"/>
    </location>
</feature>
<dbReference type="InterPro" id="IPR000585">
    <property type="entry name" value="Hemopexin-like_dom"/>
</dbReference>
<evidence type="ECO:0000256" key="9">
    <source>
        <dbReference type="SAM" id="SignalP"/>
    </source>
</evidence>
<feature type="repeat" description="Hemopexin" evidence="7">
    <location>
        <begin position="226"/>
        <end position="286"/>
    </location>
</feature>
<dbReference type="GO" id="GO:0005044">
    <property type="term" value="F:scavenger receptor activity"/>
    <property type="evidence" value="ECO:0007669"/>
    <property type="project" value="InterPro"/>
</dbReference>
<dbReference type="AlphaFoldDB" id="A0A8C5CHK9"/>
<dbReference type="PROSITE" id="PS51642">
    <property type="entry name" value="HEMOPEXIN_2"/>
    <property type="match status" value="4"/>
</dbReference>
<dbReference type="GO" id="GO:0050840">
    <property type="term" value="F:extracellular matrix binding"/>
    <property type="evidence" value="ECO:0007669"/>
    <property type="project" value="TreeGrafter"/>
</dbReference>
<feature type="compositionally biased region" description="Low complexity" evidence="8">
    <location>
        <begin position="88"/>
        <end position="113"/>
    </location>
</feature>
<dbReference type="Gene3D" id="2.110.10.10">
    <property type="entry name" value="Hemopexin-like domain"/>
    <property type="match status" value="2"/>
</dbReference>
<evidence type="ECO:0000313" key="12">
    <source>
        <dbReference type="Proteomes" id="UP000694546"/>
    </source>
</evidence>
<keyword evidence="3 9" id="KW-0732">Signal</keyword>
<dbReference type="PANTHER" id="PTHR22917">
    <property type="entry name" value="HEMOPEXIN DOMAIN-CONTAINING PROTEIN"/>
    <property type="match status" value="1"/>
</dbReference>
<feature type="compositionally biased region" description="Low complexity" evidence="8">
    <location>
        <begin position="338"/>
        <end position="349"/>
    </location>
</feature>
<dbReference type="SMART" id="SM00201">
    <property type="entry name" value="SO"/>
    <property type="match status" value="1"/>
</dbReference>
<feature type="chain" id="PRO_5045592566" evidence="9">
    <location>
        <begin position="22"/>
        <end position="483"/>
    </location>
</feature>
<keyword evidence="5" id="KW-1015">Disulfide bond</keyword>
<dbReference type="InterPro" id="IPR036375">
    <property type="entry name" value="Hemopexin-like_dom_sf"/>
</dbReference>
<feature type="compositionally biased region" description="Basic residues" evidence="8">
    <location>
        <begin position="353"/>
        <end position="373"/>
    </location>
</feature>
<dbReference type="GO" id="GO:0030247">
    <property type="term" value="F:polysaccharide binding"/>
    <property type="evidence" value="ECO:0007669"/>
    <property type="project" value="InterPro"/>
</dbReference>
<keyword evidence="4" id="KW-0677">Repeat</keyword>
<feature type="region of interest" description="Disordered" evidence="8">
    <location>
        <begin position="338"/>
        <end position="373"/>
    </location>
</feature>
<evidence type="ECO:0000256" key="4">
    <source>
        <dbReference type="ARBA" id="ARBA00022737"/>
    </source>
</evidence>
<dbReference type="SMART" id="SM00120">
    <property type="entry name" value="HX"/>
    <property type="match status" value="4"/>
</dbReference>
<dbReference type="InterPro" id="IPR018487">
    <property type="entry name" value="Hemopexin-like_repeat"/>
</dbReference>
<evidence type="ECO:0000256" key="6">
    <source>
        <dbReference type="ARBA" id="ARBA00023180"/>
    </source>
</evidence>
<dbReference type="SUPFAM" id="SSF50923">
    <property type="entry name" value="Hemopexin-like domain"/>
    <property type="match status" value="2"/>
</dbReference>
<dbReference type="OrthoDB" id="9898692at2759"/>
<dbReference type="InterPro" id="IPR051298">
    <property type="entry name" value="Heme_transport/Cell_adhesion"/>
</dbReference>
<dbReference type="SUPFAM" id="SSF90188">
    <property type="entry name" value="Somatomedin B domain"/>
    <property type="match status" value="1"/>
</dbReference>
<evidence type="ECO:0000256" key="5">
    <source>
        <dbReference type="ARBA" id="ARBA00023157"/>
    </source>
</evidence>
<comment type="subcellular location">
    <subcellularLocation>
        <location evidence="1">Secreted</location>
    </subcellularLocation>
</comment>
<dbReference type="Proteomes" id="UP000694546">
    <property type="component" value="Chromosome 7"/>
</dbReference>
<dbReference type="Pfam" id="PF00045">
    <property type="entry name" value="Hemopexin"/>
    <property type="match status" value="3"/>
</dbReference>
<evidence type="ECO:0000256" key="3">
    <source>
        <dbReference type="ARBA" id="ARBA00022729"/>
    </source>
</evidence>
<dbReference type="GO" id="GO:0033627">
    <property type="term" value="P:cell adhesion mediated by integrin"/>
    <property type="evidence" value="ECO:0007669"/>
    <property type="project" value="TreeGrafter"/>
</dbReference>
<dbReference type="GO" id="GO:0005178">
    <property type="term" value="F:integrin binding"/>
    <property type="evidence" value="ECO:0007669"/>
    <property type="project" value="TreeGrafter"/>
</dbReference>
<dbReference type="Ensembl" id="ENSGMOT00000038609.1">
    <property type="protein sequence ID" value="ENSGMOP00000058464.1"/>
    <property type="gene ID" value="ENSGMOG00000006797.2"/>
</dbReference>
<dbReference type="PANTHER" id="PTHR22917:SF3">
    <property type="entry name" value="VITRONECTIN"/>
    <property type="match status" value="1"/>
</dbReference>
<proteinExistence type="predicted"/>
<accession>A0A8C5CHK9</accession>
<sequence>MRLGGQVLWVLWVLALHAAFAAEESCEARCGVFDAQRRCQCDSMCVYHQSCCQDFQSVCRRKAARGDTFGNPDDLYPTGSSMDGADVTTSITPSPTTIGATPNPTTTGATPNHTTTAPIAASPSDPDEVSCSGRAFDAFLQQKNGSVYAFRGEYFFELDESSVLHGNPKLIKDFWGIHGPIDAAFTRINCQGKSYIFKGNQYWRFEGQVLDDDYPRDISVGFENMPNDVDAAFAIPAPSLSGKEKAYFFKGDQYHQYEFKFQPSHEECVTMTRSSPSMKFTHYTQLYHDQLLEEMFAELFRGPFQGQSKGPRLISSDWLGIKPPIDAAMVGRLYLSPKTTPTTPVVRPSGGRRGSKKRRGRGHRRRSRQRGRHSRSFMPDYYSYFQGAFYGDLGSDNYGSDYFGSDFYANNYGAATTTAPTGLESKSLPVQNVYFFKKDKYYRANLKTKRVDCVTPPYPRSIARYWLGCDAEEPTASRAERRR</sequence>
<evidence type="ECO:0000313" key="11">
    <source>
        <dbReference type="Ensembl" id="ENSGMOP00000058464.1"/>
    </source>
</evidence>
<dbReference type="Gene3D" id="4.10.410.20">
    <property type="match status" value="1"/>
</dbReference>
<dbReference type="PROSITE" id="PS50958">
    <property type="entry name" value="SMB_2"/>
    <property type="match status" value="1"/>
</dbReference>
<dbReference type="OMA" id="FYTICPR"/>
<keyword evidence="6" id="KW-0325">Glycoprotein</keyword>
<evidence type="ECO:0000256" key="2">
    <source>
        <dbReference type="ARBA" id="ARBA00022525"/>
    </source>
</evidence>
<dbReference type="PRINTS" id="PR00022">
    <property type="entry name" value="SOMATOMEDINB"/>
</dbReference>
<dbReference type="GO" id="GO:0006955">
    <property type="term" value="P:immune response"/>
    <property type="evidence" value="ECO:0007669"/>
    <property type="project" value="InterPro"/>
</dbReference>
<feature type="repeat" description="Hemopexin" evidence="7">
    <location>
        <begin position="133"/>
        <end position="177"/>
    </location>
</feature>
<dbReference type="GeneTree" id="ENSGT00530000063751"/>
<evidence type="ECO:0000256" key="8">
    <source>
        <dbReference type="SAM" id="MobiDB-lite"/>
    </source>
</evidence>
<evidence type="ECO:0000256" key="7">
    <source>
        <dbReference type="PROSITE-ProRule" id="PRU01011"/>
    </source>
</evidence>
<keyword evidence="12" id="KW-1185">Reference proteome</keyword>
<dbReference type="InterPro" id="IPR020436">
    <property type="entry name" value="SMB_chordata"/>
</dbReference>
<feature type="repeat" description="Hemopexin" evidence="7">
    <location>
        <begin position="178"/>
        <end position="225"/>
    </location>
</feature>
<dbReference type="InterPro" id="IPR036024">
    <property type="entry name" value="Somatomedin_B-like_dom_sf"/>
</dbReference>
<feature type="signal peptide" evidence="9">
    <location>
        <begin position="1"/>
        <end position="21"/>
    </location>
</feature>
<protein>
    <submittedName>
        <fullName evidence="11">Vitronectin b</fullName>
    </submittedName>
</protein>
<evidence type="ECO:0000256" key="1">
    <source>
        <dbReference type="ARBA" id="ARBA00004613"/>
    </source>
</evidence>
<dbReference type="InterPro" id="IPR001212">
    <property type="entry name" value="Somatomedin_B_dom"/>
</dbReference>